<accession>A0A3S5CS57</accession>
<dbReference type="EMBL" id="CAAALY010284074">
    <property type="protein sequence ID" value="VEL43691.1"/>
    <property type="molecule type" value="Genomic_DNA"/>
</dbReference>
<keyword evidence="2" id="KW-1185">Reference proteome</keyword>
<protein>
    <submittedName>
        <fullName evidence="1">Uncharacterized protein</fullName>
    </submittedName>
</protein>
<organism evidence="1 2">
    <name type="scientific">Protopolystoma xenopodis</name>
    <dbReference type="NCBI Taxonomy" id="117903"/>
    <lineage>
        <taxon>Eukaryota</taxon>
        <taxon>Metazoa</taxon>
        <taxon>Spiralia</taxon>
        <taxon>Lophotrochozoa</taxon>
        <taxon>Platyhelminthes</taxon>
        <taxon>Monogenea</taxon>
        <taxon>Polyopisthocotylea</taxon>
        <taxon>Polystomatidea</taxon>
        <taxon>Polystomatidae</taxon>
        <taxon>Protopolystoma</taxon>
    </lineage>
</organism>
<reference evidence="1" key="1">
    <citation type="submission" date="2018-11" db="EMBL/GenBank/DDBJ databases">
        <authorList>
            <consortium name="Pathogen Informatics"/>
        </authorList>
    </citation>
    <scope>NUCLEOTIDE SEQUENCE</scope>
</reference>
<name>A0A3S5CS57_9PLAT</name>
<gene>
    <name evidence="1" type="ORF">PXEA_LOCUS37131</name>
</gene>
<evidence type="ECO:0000313" key="1">
    <source>
        <dbReference type="EMBL" id="VEL43691.1"/>
    </source>
</evidence>
<evidence type="ECO:0000313" key="2">
    <source>
        <dbReference type="Proteomes" id="UP000784294"/>
    </source>
</evidence>
<comment type="caution">
    <text evidence="1">The sequence shown here is derived from an EMBL/GenBank/DDBJ whole genome shotgun (WGS) entry which is preliminary data.</text>
</comment>
<dbReference type="Proteomes" id="UP000784294">
    <property type="component" value="Unassembled WGS sequence"/>
</dbReference>
<proteinExistence type="predicted"/>
<sequence>MSRTAAVSGPTVHRAACEPTDTEFTAGAGGFDTFGGQIDGQVCETAVSTAEERSAEFAEQNGVIEEKNMALSLATTWKLELTTEHQLAPTCHGGGTDHLRQLLGQLMGALALVDVPRKLTRRQRREKTQFTH</sequence>
<dbReference type="AlphaFoldDB" id="A0A3S5CS57"/>